<comment type="caution">
    <text evidence="1">The sequence shown here is derived from an EMBL/GenBank/DDBJ whole genome shotgun (WGS) entry which is preliminary data.</text>
</comment>
<dbReference type="EMBL" id="BAAALD010000105">
    <property type="protein sequence ID" value="GAA1117721.1"/>
    <property type="molecule type" value="Genomic_DNA"/>
</dbReference>
<keyword evidence="2" id="KW-1185">Reference proteome</keyword>
<reference evidence="1 2" key="1">
    <citation type="journal article" date="2019" name="Int. J. Syst. Evol. Microbiol.">
        <title>The Global Catalogue of Microorganisms (GCM) 10K type strain sequencing project: providing services to taxonomists for standard genome sequencing and annotation.</title>
        <authorList>
            <consortium name="The Broad Institute Genomics Platform"/>
            <consortium name="The Broad Institute Genome Sequencing Center for Infectious Disease"/>
            <person name="Wu L."/>
            <person name="Ma J."/>
        </authorList>
    </citation>
    <scope>NUCLEOTIDE SEQUENCE [LARGE SCALE GENOMIC DNA]</scope>
    <source>
        <strain evidence="1 2">JCM 13002</strain>
    </source>
</reference>
<dbReference type="Proteomes" id="UP001499987">
    <property type="component" value="Unassembled WGS sequence"/>
</dbReference>
<protein>
    <submittedName>
        <fullName evidence="1">Uncharacterized protein</fullName>
    </submittedName>
</protein>
<proteinExistence type="predicted"/>
<dbReference type="RefSeq" id="WP_344627498.1">
    <property type="nucleotide sequence ID" value="NZ_BAAALD010000105.1"/>
</dbReference>
<name>A0ABN1U4D7_9ACTN</name>
<organism evidence="1 2">
    <name type="scientific">Kitasatospora arboriphila</name>
    <dbReference type="NCBI Taxonomy" id="258052"/>
    <lineage>
        <taxon>Bacteria</taxon>
        <taxon>Bacillati</taxon>
        <taxon>Actinomycetota</taxon>
        <taxon>Actinomycetes</taxon>
        <taxon>Kitasatosporales</taxon>
        <taxon>Streptomycetaceae</taxon>
        <taxon>Kitasatospora</taxon>
    </lineage>
</organism>
<evidence type="ECO:0000313" key="2">
    <source>
        <dbReference type="Proteomes" id="UP001499987"/>
    </source>
</evidence>
<accession>A0ABN1U4D7</accession>
<sequence>MADTWPATGLTEYRDIGARAAAVFDTAARLPGQVFAAPPGEVLFCEFDAVLTEEFWPALRDMARWHGDDRVDLLVLEQDGGLPGCGRYPAVSLPVGACAEDYWAAIGFDPADGDALGSIAISADVVAVTGPSGRWGCWGERDPEVAVFRGFPSPAVRDAWRAEHGPFLEVSGALASYLPPTFGRSGVPQWYAAELTARYGR</sequence>
<gene>
    <name evidence="1" type="ORF">GCM10009663_67210</name>
</gene>
<evidence type="ECO:0000313" key="1">
    <source>
        <dbReference type="EMBL" id="GAA1117721.1"/>
    </source>
</evidence>